<gene>
    <name evidence="2" type="ORF">A3SI_13227</name>
</gene>
<proteinExistence type="predicted"/>
<feature type="transmembrane region" description="Helical" evidence="1">
    <location>
        <begin position="43"/>
        <end position="61"/>
    </location>
</feature>
<feature type="transmembrane region" description="Helical" evidence="1">
    <location>
        <begin position="12"/>
        <end position="31"/>
    </location>
</feature>
<evidence type="ECO:0008006" key="4">
    <source>
        <dbReference type="Google" id="ProtNLM"/>
    </source>
</evidence>
<dbReference type="STRING" id="1189621.A3SI_13227"/>
<organism evidence="2 3">
    <name type="scientific">Nitritalea halalkaliphila LW7</name>
    <dbReference type="NCBI Taxonomy" id="1189621"/>
    <lineage>
        <taxon>Bacteria</taxon>
        <taxon>Pseudomonadati</taxon>
        <taxon>Bacteroidota</taxon>
        <taxon>Cytophagia</taxon>
        <taxon>Cytophagales</taxon>
        <taxon>Cyclobacteriaceae</taxon>
        <taxon>Nitritalea</taxon>
    </lineage>
</organism>
<comment type="caution">
    <text evidence="2">The sequence shown here is derived from an EMBL/GenBank/DDBJ whole genome shotgun (WGS) entry which is preliminary data.</text>
</comment>
<feature type="transmembrane region" description="Helical" evidence="1">
    <location>
        <begin position="81"/>
        <end position="103"/>
    </location>
</feature>
<accession>I5C0M3</accession>
<dbReference type="OrthoDB" id="660361at2"/>
<keyword evidence="1" id="KW-1133">Transmembrane helix</keyword>
<keyword evidence="1" id="KW-0812">Transmembrane</keyword>
<keyword evidence="1" id="KW-0472">Membrane</keyword>
<reference evidence="2 3" key="1">
    <citation type="submission" date="2012-05" db="EMBL/GenBank/DDBJ databases">
        <title>Genome sequence of Nitritalea halalkaliphila LW7.</title>
        <authorList>
            <person name="Jangir P.K."/>
            <person name="Singh A."/>
            <person name="Shivaji S."/>
            <person name="Sharma R."/>
        </authorList>
    </citation>
    <scope>NUCLEOTIDE SEQUENCE [LARGE SCALE GENOMIC DNA]</scope>
    <source>
        <strain evidence="2 3">LW7</strain>
    </source>
</reference>
<evidence type="ECO:0000313" key="2">
    <source>
        <dbReference type="EMBL" id="EIM75375.1"/>
    </source>
</evidence>
<evidence type="ECO:0000256" key="1">
    <source>
        <dbReference type="SAM" id="Phobius"/>
    </source>
</evidence>
<protein>
    <recommendedName>
        <fullName evidence="4">DUF4199 domain-containing protein</fullName>
    </recommendedName>
</protein>
<keyword evidence="3" id="KW-1185">Reference proteome</keyword>
<dbReference type="Pfam" id="PF13858">
    <property type="entry name" value="DUF4199"/>
    <property type="match status" value="1"/>
</dbReference>
<dbReference type="RefSeq" id="WP_009055818.1">
    <property type="nucleotide sequence ID" value="NZ_AJYA01000030.1"/>
</dbReference>
<evidence type="ECO:0000313" key="3">
    <source>
        <dbReference type="Proteomes" id="UP000005551"/>
    </source>
</evidence>
<dbReference type="InterPro" id="IPR025250">
    <property type="entry name" value="DUF4199"/>
</dbReference>
<dbReference type="EMBL" id="AJYA01000030">
    <property type="protein sequence ID" value="EIM75375.1"/>
    <property type="molecule type" value="Genomic_DNA"/>
</dbReference>
<sequence>MEDLQTPSPAKAALTPGLVGGILVMALYFVFYAIDPVHLVKPYRGLLTFALAVTPLLVYGFKWRKEEMGGFATYGQSLQFAFVSLAITSLFGTLAQMLIFNVIDPKAAEFVAQKSLETIVDTMERFGQSSAMSSEDLTKLEEGTLEGLRPIGLLRGYGVGLLIDGFFA</sequence>
<name>I5C0M3_9BACT</name>
<dbReference type="Proteomes" id="UP000005551">
    <property type="component" value="Unassembled WGS sequence"/>
</dbReference>
<dbReference type="AlphaFoldDB" id="I5C0M3"/>